<dbReference type="AlphaFoldDB" id="A0A165FKR9"/>
<accession>A0A165FKR9</accession>
<evidence type="ECO:0000256" key="1">
    <source>
        <dbReference type="ARBA" id="ARBA00003389"/>
    </source>
</evidence>
<dbReference type="InParanoid" id="A0A165FKR9"/>
<dbReference type="PANTHER" id="PTHR28012">
    <property type="entry name" value="NUCLEAR FUSION PROTEIN KAR5"/>
    <property type="match status" value="1"/>
</dbReference>
<evidence type="ECO:0000256" key="5">
    <source>
        <dbReference type="ARBA" id="ARBA00022729"/>
    </source>
</evidence>
<comment type="similarity">
    <text evidence="2 11">Belongs to the KAR5 family.</text>
</comment>
<keyword evidence="3 11" id="KW-0415">Karyogamy</keyword>
<dbReference type="GO" id="GO:0031965">
    <property type="term" value="C:nuclear membrane"/>
    <property type="evidence" value="ECO:0007669"/>
    <property type="project" value="UniProtKB-SubCell"/>
</dbReference>
<dbReference type="InterPro" id="IPR007292">
    <property type="entry name" value="Nuclear_fusion_Kar5"/>
</dbReference>
<dbReference type="Pfam" id="PF04163">
    <property type="entry name" value="Tht1"/>
    <property type="match status" value="1"/>
</dbReference>
<evidence type="ECO:0008006" key="14">
    <source>
        <dbReference type="Google" id="ProtNLM"/>
    </source>
</evidence>
<keyword evidence="4 11" id="KW-0812">Transmembrane</keyword>
<dbReference type="STRING" id="1328760.A0A165FKR9"/>
<dbReference type="EMBL" id="KV407461">
    <property type="protein sequence ID" value="KZF21091.1"/>
    <property type="molecule type" value="Genomic_DNA"/>
</dbReference>
<organism evidence="12 13">
    <name type="scientific">Xylona heveae (strain CBS 132557 / TC161)</name>
    <dbReference type="NCBI Taxonomy" id="1328760"/>
    <lineage>
        <taxon>Eukaryota</taxon>
        <taxon>Fungi</taxon>
        <taxon>Dikarya</taxon>
        <taxon>Ascomycota</taxon>
        <taxon>Pezizomycotina</taxon>
        <taxon>Xylonomycetes</taxon>
        <taxon>Xylonales</taxon>
        <taxon>Xylonaceae</taxon>
        <taxon>Xylona</taxon>
    </lineage>
</organism>
<dbReference type="OMA" id="GIAWGQQ"/>
<keyword evidence="8 11" id="KW-0472">Membrane</keyword>
<evidence type="ECO:0000256" key="8">
    <source>
        <dbReference type="ARBA" id="ARBA00023136"/>
    </source>
</evidence>
<reference evidence="12 13" key="1">
    <citation type="journal article" date="2016" name="Fungal Biol.">
        <title>The genome of Xylona heveae provides a window into fungal endophytism.</title>
        <authorList>
            <person name="Gazis R."/>
            <person name="Kuo A."/>
            <person name="Riley R."/>
            <person name="LaButti K."/>
            <person name="Lipzen A."/>
            <person name="Lin J."/>
            <person name="Amirebrahimi M."/>
            <person name="Hesse C.N."/>
            <person name="Spatafora J.W."/>
            <person name="Henrissat B."/>
            <person name="Hainaut M."/>
            <person name="Grigoriev I.V."/>
            <person name="Hibbett D.S."/>
        </authorList>
    </citation>
    <scope>NUCLEOTIDE SEQUENCE [LARGE SCALE GENOMIC DNA]</scope>
    <source>
        <strain evidence="12 13">TC161</strain>
    </source>
</reference>
<keyword evidence="6 11" id="KW-0256">Endoplasmic reticulum</keyword>
<dbReference type="GO" id="GO:0005789">
    <property type="term" value="C:endoplasmic reticulum membrane"/>
    <property type="evidence" value="ECO:0007669"/>
    <property type="project" value="UniProtKB-SubCell"/>
</dbReference>
<keyword evidence="7 11" id="KW-1133">Transmembrane helix</keyword>
<comment type="subcellular location">
    <subcellularLocation>
        <location evidence="11">Endoplasmic reticulum membrane</location>
    </subcellularLocation>
    <subcellularLocation>
        <location evidence="11">Nucleus membrane</location>
    </subcellularLocation>
</comment>
<dbReference type="GeneID" id="28900777"/>
<dbReference type="Proteomes" id="UP000076632">
    <property type="component" value="Unassembled WGS sequence"/>
</dbReference>
<evidence type="ECO:0000313" key="12">
    <source>
        <dbReference type="EMBL" id="KZF21091.1"/>
    </source>
</evidence>
<feature type="transmembrane region" description="Helical" evidence="11">
    <location>
        <begin position="571"/>
        <end position="593"/>
    </location>
</feature>
<name>A0A165FKR9_XYLHT</name>
<evidence type="ECO:0000313" key="13">
    <source>
        <dbReference type="Proteomes" id="UP000076632"/>
    </source>
</evidence>
<sequence length="619" mass="67689">MYIFNYPKYPLLVILLLLGYCGQLAFCLGALKVISDRNPIKASSTSLREHDLAMIISDPAGSETEIFSEALKLIASIQESTSCYKLATAHLLVSCREFDGSVKGPGTLAKANPTPITLENIKEIYAARLAICELQGAGAPVPTQCSPLVPQKGEKQKPHLRRLMHSLTKQRKGDTGEEEFDSAVENGLSQCLKSLESRPQWWMSYSNSRQNAVIMCQAARAEVEKDELLEIHRTMAGVASEINGALSKTLKVSKAEIHDQKAFAEIVKAFQKSIVQDMEATKLWSQSFFKQLVNDMGDIILVFRKQATSAGEAVTQELQHMKSNIQASVKDIQQLRGNFAQVFEDAKSHSSEFAKSQSEDLTTSHELISGLQETLVVIKDAEMQGLLSVIGDIQSHLKVSNDLVSVMHERQNSLDGRIETLNKAFEQLEAKAISFHAAQSQQAETQNQLGESLRSDILLAQSLLSQVNAAAKSLQSTVEETSARVSELGLFSGLSGTGGRWSWLMMVTIGFALFSRRTAGAIAITVGAFSAGKALYHPLVKLGQPAQSQLNTTSLEGIQDSHLAHGPRLVFLLYILGVVIVATAIIIIIYILFYNRPKIDSVRSEEKPKSPNEGGETAT</sequence>
<dbReference type="GO" id="GO:0048288">
    <property type="term" value="P:nuclear membrane fusion involved in karyogamy"/>
    <property type="evidence" value="ECO:0007669"/>
    <property type="project" value="UniProtKB-UniRule"/>
</dbReference>
<evidence type="ECO:0000256" key="6">
    <source>
        <dbReference type="ARBA" id="ARBA00022824"/>
    </source>
</evidence>
<dbReference type="GO" id="GO:0000742">
    <property type="term" value="P:karyogamy involved in conjugation with cellular fusion"/>
    <property type="evidence" value="ECO:0007669"/>
    <property type="project" value="UniProtKB-UniRule"/>
</dbReference>
<evidence type="ECO:0000256" key="9">
    <source>
        <dbReference type="ARBA" id="ARBA00023180"/>
    </source>
</evidence>
<evidence type="ECO:0000256" key="4">
    <source>
        <dbReference type="ARBA" id="ARBA00022692"/>
    </source>
</evidence>
<dbReference type="OrthoDB" id="5311848at2759"/>
<keyword evidence="13" id="KW-1185">Reference proteome</keyword>
<evidence type="ECO:0000256" key="10">
    <source>
        <dbReference type="ARBA" id="ARBA00023242"/>
    </source>
</evidence>
<evidence type="ECO:0000256" key="3">
    <source>
        <dbReference type="ARBA" id="ARBA00022459"/>
    </source>
</evidence>
<gene>
    <name evidence="12" type="ORF">L228DRAFT_278254</name>
</gene>
<keyword evidence="5 11" id="KW-0732">Signal</keyword>
<keyword evidence="10 11" id="KW-0539">Nucleus</keyword>
<dbReference type="PANTHER" id="PTHR28012:SF1">
    <property type="entry name" value="NUCLEAR FUSION PROTEIN KAR5"/>
    <property type="match status" value="1"/>
</dbReference>
<protein>
    <recommendedName>
        <fullName evidence="14">Nuclear membrane fusion protein Kar5</fullName>
    </recommendedName>
</protein>
<evidence type="ECO:0000256" key="7">
    <source>
        <dbReference type="ARBA" id="ARBA00022989"/>
    </source>
</evidence>
<dbReference type="RefSeq" id="XP_018186646.1">
    <property type="nucleotide sequence ID" value="XM_018335640.1"/>
</dbReference>
<keyword evidence="9" id="KW-0325">Glycoprotein</keyword>
<proteinExistence type="inferred from homology"/>
<evidence type="ECO:0000256" key="2">
    <source>
        <dbReference type="ARBA" id="ARBA00010473"/>
    </source>
</evidence>
<evidence type="ECO:0000256" key="11">
    <source>
        <dbReference type="RuleBase" id="RU368082"/>
    </source>
</evidence>
<comment type="function">
    <text evidence="1 11">Required for nuclear membrane fusion during karyogamy.</text>
</comment>